<sequence>MEYSVMKPLRRSIQSSIHSVKPPESDPEFEDICLDLFKFILKDHGVKIHNKISPSYVTYKGTKGDRQYGFDIKCKASLAVAQCKLVEGLYPSDLEQELTKLKKYQGVVSHYFFLISNDRVKSSLQVWVDEKNSETAEKENEDKRFPVEPAVRLPWFHIIGWTEIRNYLLESTLLSLKWGGLQSLTNKYPYLHGLDINRLKVAVENIYQASESLSCSKAISGCESLTSQLNHNEISQIGRSSRVSLFTLNGVSGFIKLYEEAHKIAQTYHGTLKKLESEDPITYEEGLSQLNTLSLYSARIFALQYLRRAYLAALDLNDILFRDEGYYHEETYGEEGEGGFDEFLTGYLLFNFSNPDENDSPWYINPTPVQESASTLVKMLLSIHIYQAE</sequence>
<evidence type="ECO:0000313" key="2">
    <source>
        <dbReference type="Proteomes" id="UP001605918"/>
    </source>
</evidence>
<reference evidence="1 2" key="1">
    <citation type="submission" date="2024-10" db="EMBL/GenBank/DDBJ databases">
        <title>Whole genome of Pseudomonas sp Strain RB5.</title>
        <authorList>
            <person name="Selami N."/>
        </authorList>
    </citation>
    <scope>NUCLEOTIDE SEQUENCE [LARGE SCALE GENOMIC DNA]</scope>
    <source>
        <strain evidence="1 2">RB5</strain>
    </source>
</reference>
<dbReference type="RefSeq" id="WP_394507543.1">
    <property type="nucleotide sequence ID" value="NZ_JBIEIL010000009.1"/>
</dbReference>
<dbReference type="Proteomes" id="UP001605918">
    <property type="component" value="Unassembled WGS sequence"/>
</dbReference>
<evidence type="ECO:0000313" key="1">
    <source>
        <dbReference type="EMBL" id="MFG6206507.1"/>
    </source>
</evidence>
<keyword evidence="2" id="KW-1185">Reference proteome</keyword>
<organism evidence="1 2">
    <name type="scientific">Pseudomonas retamae</name>
    <dbReference type="NCBI Taxonomy" id="702110"/>
    <lineage>
        <taxon>Bacteria</taxon>
        <taxon>Pseudomonadati</taxon>
        <taxon>Pseudomonadota</taxon>
        <taxon>Gammaproteobacteria</taxon>
        <taxon>Pseudomonadales</taxon>
        <taxon>Pseudomonadaceae</taxon>
        <taxon>Pseudomonas</taxon>
    </lineage>
</organism>
<protein>
    <submittedName>
        <fullName evidence="1">Uncharacterized protein</fullName>
    </submittedName>
</protein>
<comment type="caution">
    <text evidence="1">The sequence shown here is derived from an EMBL/GenBank/DDBJ whole genome shotgun (WGS) entry which is preliminary data.</text>
</comment>
<gene>
    <name evidence="1" type="ORF">ACGSLL_19275</name>
</gene>
<proteinExistence type="predicted"/>
<accession>A0ABW7DFR5</accession>
<name>A0ABW7DFR5_9PSED</name>
<dbReference type="EMBL" id="JBIEIL010000009">
    <property type="protein sequence ID" value="MFG6206507.1"/>
    <property type="molecule type" value="Genomic_DNA"/>
</dbReference>